<dbReference type="InterPro" id="IPR011032">
    <property type="entry name" value="GroES-like_sf"/>
</dbReference>
<name>T1A9L0_9ZZZZ</name>
<protein>
    <submittedName>
        <fullName evidence="6">Zinc-binding alcohol dehydrogenase family protein</fullName>
    </submittedName>
</protein>
<dbReference type="SUPFAM" id="SSF50129">
    <property type="entry name" value="GroES-like"/>
    <property type="match status" value="1"/>
</dbReference>
<feature type="non-terminal residue" evidence="6">
    <location>
        <position position="118"/>
    </location>
</feature>
<evidence type="ECO:0000259" key="5">
    <source>
        <dbReference type="Pfam" id="PF08240"/>
    </source>
</evidence>
<accession>T1A9L0</accession>
<dbReference type="AlphaFoldDB" id="T1A9L0"/>
<dbReference type="GO" id="GO:0005737">
    <property type="term" value="C:cytoplasm"/>
    <property type="evidence" value="ECO:0007669"/>
    <property type="project" value="TreeGrafter"/>
</dbReference>
<dbReference type="PROSITE" id="PS00059">
    <property type="entry name" value="ADH_ZINC"/>
    <property type="match status" value="1"/>
</dbReference>
<evidence type="ECO:0000256" key="1">
    <source>
        <dbReference type="ARBA" id="ARBA00001947"/>
    </source>
</evidence>
<reference evidence="6" key="1">
    <citation type="submission" date="2013-08" db="EMBL/GenBank/DDBJ databases">
        <authorList>
            <person name="Mendez C."/>
            <person name="Richter M."/>
            <person name="Ferrer M."/>
            <person name="Sanchez J."/>
        </authorList>
    </citation>
    <scope>NUCLEOTIDE SEQUENCE</scope>
</reference>
<evidence type="ECO:0000256" key="4">
    <source>
        <dbReference type="ARBA" id="ARBA00023002"/>
    </source>
</evidence>
<dbReference type="Pfam" id="PF08240">
    <property type="entry name" value="ADH_N"/>
    <property type="match status" value="1"/>
</dbReference>
<organism evidence="6">
    <name type="scientific">mine drainage metagenome</name>
    <dbReference type="NCBI Taxonomy" id="410659"/>
    <lineage>
        <taxon>unclassified sequences</taxon>
        <taxon>metagenomes</taxon>
        <taxon>ecological metagenomes</taxon>
    </lineage>
</organism>
<keyword evidence="3" id="KW-0862">Zinc</keyword>
<dbReference type="PANTHER" id="PTHR42940">
    <property type="entry name" value="ALCOHOL DEHYDROGENASE 1-RELATED"/>
    <property type="match status" value="1"/>
</dbReference>
<dbReference type="PANTHER" id="PTHR42940:SF8">
    <property type="entry name" value="VACUOLAR PROTEIN SORTING-ASSOCIATED PROTEIN 11"/>
    <property type="match status" value="1"/>
</dbReference>
<dbReference type="InterPro" id="IPR013154">
    <property type="entry name" value="ADH-like_N"/>
</dbReference>
<reference evidence="6" key="2">
    <citation type="journal article" date="2014" name="ISME J.">
        <title>Microbial stratification in low pH oxic and suboxic macroscopic growths along an acid mine drainage.</title>
        <authorList>
            <person name="Mendez-Garcia C."/>
            <person name="Mesa V."/>
            <person name="Sprenger R.R."/>
            <person name="Richter M."/>
            <person name="Diez M.S."/>
            <person name="Solano J."/>
            <person name="Bargiela R."/>
            <person name="Golyshina O.V."/>
            <person name="Manteca A."/>
            <person name="Ramos J.L."/>
            <person name="Gallego J.R."/>
            <person name="Llorente I."/>
            <person name="Martins Dos Santos V.A."/>
            <person name="Jensen O.N."/>
            <person name="Pelaez A.I."/>
            <person name="Sanchez J."/>
            <person name="Ferrer M."/>
        </authorList>
    </citation>
    <scope>NUCLEOTIDE SEQUENCE</scope>
</reference>
<comment type="cofactor">
    <cofactor evidence="1">
        <name>Zn(2+)</name>
        <dbReference type="ChEBI" id="CHEBI:29105"/>
    </cofactor>
</comment>
<dbReference type="InterPro" id="IPR002328">
    <property type="entry name" value="ADH_Zn_CS"/>
</dbReference>
<dbReference type="GO" id="GO:0008270">
    <property type="term" value="F:zinc ion binding"/>
    <property type="evidence" value="ECO:0007669"/>
    <property type="project" value="InterPro"/>
</dbReference>
<sequence length="118" mass="12937">MKAMILNQTGKIETNPLKMEDVDVPKPSRTQVLVKIISCGVCGSELQMIEGRWQKYGSPPKLPLIPGHEIIGRVCAFGESVKTFKIGQLVGLQYLWDSCGKCTFCLSGNENMCSNSSV</sequence>
<comment type="caution">
    <text evidence="6">The sequence shown here is derived from an EMBL/GenBank/DDBJ whole genome shotgun (WGS) entry which is preliminary data.</text>
</comment>
<dbReference type="Gene3D" id="3.90.180.10">
    <property type="entry name" value="Medium-chain alcohol dehydrogenases, catalytic domain"/>
    <property type="match status" value="1"/>
</dbReference>
<keyword evidence="4" id="KW-0560">Oxidoreductase</keyword>
<keyword evidence="2" id="KW-0479">Metal-binding</keyword>
<evidence type="ECO:0000256" key="3">
    <source>
        <dbReference type="ARBA" id="ARBA00022833"/>
    </source>
</evidence>
<gene>
    <name evidence="6" type="ORF">B1A_12357</name>
</gene>
<dbReference type="GO" id="GO:0004022">
    <property type="term" value="F:alcohol dehydrogenase (NAD+) activity"/>
    <property type="evidence" value="ECO:0007669"/>
    <property type="project" value="TreeGrafter"/>
</dbReference>
<evidence type="ECO:0000313" key="6">
    <source>
        <dbReference type="EMBL" id="EQD53503.1"/>
    </source>
</evidence>
<proteinExistence type="predicted"/>
<dbReference type="EMBL" id="AUZX01008968">
    <property type="protein sequence ID" value="EQD53503.1"/>
    <property type="molecule type" value="Genomic_DNA"/>
</dbReference>
<evidence type="ECO:0000256" key="2">
    <source>
        <dbReference type="ARBA" id="ARBA00022723"/>
    </source>
</evidence>
<feature type="domain" description="Alcohol dehydrogenase-like N-terminal" evidence="5">
    <location>
        <begin position="29"/>
        <end position="113"/>
    </location>
</feature>